<protein>
    <recommendedName>
        <fullName evidence="3">DUF721 domain-containing protein</fullName>
    </recommendedName>
</protein>
<dbReference type="STRING" id="1878942.GCA_900128755_01016"/>
<evidence type="ECO:0000313" key="1">
    <source>
        <dbReference type="EMBL" id="AWK14647.1"/>
    </source>
</evidence>
<proteinExistence type="predicted"/>
<dbReference type="KEGG" id="fsm:CCS41_09425"/>
<accession>A0A2U8I6B9</accession>
<dbReference type="EMBL" id="CP021659">
    <property type="protein sequence ID" value="AWK14647.1"/>
    <property type="molecule type" value="Genomic_DNA"/>
</dbReference>
<sequence>MRQSHPQLLNVLFDDTIAEKHSSLSHSQKDNSQPYSLHKVQQRTVALLKLNQAVQELLPPQLQPWCRVANYRQNILVLEVANASWMMALRYQQLHLLSTLRAQILASLSSIDIRINPALMAPGHNIVKDAAKPAANAEKPALSGRHLSVKSAVELRKLASRSPEKLRAILERFASLAGT</sequence>
<evidence type="ECO:0000313" key="2">
    <source>
        <dbReference type="Proteomes" id="UP000261875"/>
    </source>
</evidence>
<organism evidence="1 2">
    <name type="scientific">Candidatus Fukatsuia symbiotica</name>
    <dbReference type="NCBI Taxonomy" id="1878942"/>
    <lineage>
        <taxon>Bacteria</taxon>
        <taxon>Pseudomonadati</taxon>
        <taxon>Pseudomonadota</taxon>
        <taxon>Gammaproteobacteria</taxon>
        <taxon>Enterobacterales</taxon>
        <taxon>Yersiniaceae</taxon>
        <taxon>Candidatus Fukatsuia</taxon>
    </lineage>
</organism>
<dbReference type="AlphaFoldDB" id="A0A2U8I6B9"/>
<dbReference type="InterPro" id="IPR007922">
    <property type="entry name" value="DciA-like"/>
</dbReference>
<reference evidence="1 2" key="1">
    <citation type="submission" date="2017-05" db="EMBL/GenBank/DDBJ databases">
        <title>Genome sequence of Candidatus Fukatsuia symbiotica and Candidatus Hamiltonella defensa from Acyrthosiphon pisum strain 5D.</title>
        <authorList>
            <person name="Patel V.A."/>
            <person name="Chevignon G."/>
            <person name="Russell J.A."/>
            <person name="Oliver K.M."/>
        </authorList>
    </citation>
    <scope>NUCLEOTIDE SEQUENCE [LARGE SCALE GENOMIC DNA]</scope>
    <source>
        <strain evidence="1 2">5D</strain>
    </source>
</reference>
<name>A0A2U8I6B9_9GAMM</name>
<gene>
    <name evidence="1" type="ORF">CCS41_09425</name>
</gene>
<evidence type="ECO:0008006" key="3">
    <source>
        <dbReference type="Google" id="ProtNLM"/>
    </source>
</evidence>
<dbReference type="Pfam" id="PF05258">
    <property type="entry name" value="DciA"/>
    <property type="match status" value="1"/>
</dbReference>
<dbReference type="Proteomes" id="UP000261875">
    <property type="component" value="Chromosome"/>
</dbReference>
<dbReference type="OrthoDB" id="5767011at2"/>
<dbReference type="RefSeq" id="WP_072550692.1">
    <property type="nucleotide sequence ID" value="NZ_CP021659.1"/>
</dbReference>
<keyword evidence="2" id="KW-1185">Reference proteome</keyword>